<gene>
    <name evidence="1" type="ORF">PILCRDRAFT_506986</name>
</gene>
<evidence type="ECO:0000313" key="1">
    <source>
        <dbReference type="EMBL" id="KIM81274.1"/>
    </source>
</evidence>
<keyword evidence="2" id="KW-1185">Reference proteome</keyword>
<accession>A0A0C3FNG4</accession>
<reference evidence="1 2" key="1">
    <citation type="submission" date="2014-04" db="EMBL/GenBank/DDBJ databases">
        <authorList>
            <consortium name="DOE Joint Genome Institute"/>
            <person name="Kuo A."/>
            <person name="Tarkka M."/>
            <person name="Buscot F."/>
            <person name="Kohler A."/>
            <person name="Nagy L.G."/>
            <person name="Floudas D."/>
            <person name="Copeland A."/>
            <person name="Barry K.W."/>
            <person name="Cichocki N."/>
            <person name="Veneault-Fourrey C."/>
            <person name="LaButti K."/>
            <person name="Lindquist E.A."/>
            <person name="Lipzen A."/>
            <person name="Lundell T."/>
            <person name="Morin E."/>
            <person name="Murat C."/>
            <person name="Sun H."/>
            <person name="Tunlid A."/>
            <person name="Henrissat B."/>
            <person name="Grigoriev I.V."/>
            <person name="Hibbett D.S."/>
            <person name="Martin F."/>
            <person name="Nordberg H.P."/>
            <person name="Cantor M.N."/>
            <person name="Hua S.X."/>
        </authorList>
    </citation>
    <scope>NUCLEOTIDE SEQUENCE [LARGE SCALE GENOMIC DNA]</scope>
    <source>
        <strain evidence="1 2">F 1598</strain>
    </source>
</reference>
<proteinExistence type="predicted"/>
<dbReference type="EMBL" id="KN833000">
    <property type="protein sequence ID" value="KIM81274.1"/>
    <property type="molecule type" value="Genomic_DNA"/>
</dbReference>
<organism evidence="1 2">
    <name type="scientific">Piloderma croceum (strain F 1598)</name>
    <dbReference type="NCBI Taxonomy" id="765440"/>
    <lineage>
        <taxon>Eukaryota</taxon>
        <taxon>Fungi</taxon>
        <taxon>Dikarya</taxon>
        <taxon>Basidiomycota</taxon>
        <taxon>Agaricomycotina</taxon>
        <taxon>Agaricomycetes</taxon>
        <taxon>Agaricomycetidae</taxon>
        <taxon>Atheliales</taxon>
        <taxon>Atheliaceae</taxon>
        <taxon>Piloderma</taxon>
    </lineage>
</organism>
<name>A0A0C3FNG4_PILCF</name>
<reference evidence="2" key="2">
    <citation type="submission" date="2015-01" db="EMBL/GenBank/DDBJ databases">
        <title>Evolutionary Origins and Diversification of the Mycorrhizal Mutualists.</title>
        <authorList>
            <consortium name="DOE Joint Genome Institute"/>
            <consortium name="Mycorrhizal Genomics Consortium"/>
            <person name="Kohler A."/>
            <person name="Kuo A."/>
            <person name="Nagy L.G."/>
            <person name="Floudas D."/>
            <person name="Copeland A."/>
            <person name="Barry K.W."/>
            <person name="Cichocki N."/>
            <person name="Veneault-Fourrey C."/>
            <person name="LaButti K."/>
            <person name="Lindquist E.A."/>
            <person name="Lipzen A."/>
            <person name="Lundell T."/>
            <person name="Morin E."/>
            <person name="Murat C."/>
            <person name="Riley R."/>
            <person name="Ohm R."/>
            <person name="Sun H."/>
            <person name="Tunlid A."/>
            <person name="Henrissat B."/>
            <person name="Grigoriev I.V."/>
            <person name="Hibbett D.S."/>
            <person name="Martin F."/>
        </authorList>
    </citation>
    <scope>NUCLEOTIDE SEQUENCE [LARGE SCALE GENOMIC DNA]</scope>
    <source>
        <strain evidence="2">F 1598</strain>
    </source>
</reference>
<dbReference type="HOGENOM" id="CLU_2997255_0_0_1"/>
<evidence type="ECO:0000313" key="2">
    <source>
        <dbReference type="Proteomes" id="UP000054166"/>
    </source>
</evidence>
<dbReference type="AlphaFoldDB" id="A0A0C3FNG4"/>
<sequence length="57" mass="6556">MDATLVYRALRCIRLLLRTTHTRIPYRAQRRLASTHHEIIDIAVLAIMIPVTPPLPP</sequence>
<dbReference type="Proteomes" id="UP000054166">
    <property type="component" value="Unassembled WGS sequence"/>
</dbReference>
<protein>
    <submittedName>
        <fullName evidence="1">Uncharacterized protein</fullName>
    </submittedName>
</protein>
<dbReference type="InParanoid" id="A0A0C3FNG4"/>